<name>A0A9D1JGG8_9FIRM</name>
<proteinExistence type="predicted"/>
<feature type="compositionally biased region" description="Basic and acidic residues" evidence="1">
    <location>
        <begin position="44"/>
        <end position="54"/>
    </location>
</feature>
<reference evidence="2" key="1">
    <citation type="submission" date="2020-10" db="EMBL/GenBank/DDBJ databases">
        <authorList>
            <person name="Gilroy R."/>
        </authorList>
    </citation>
    <scope>NUCLEOTIDE SEQUENCE</scope>
    <source>
        <strain evidence="2">ChiSxjej1B13-7041</strain>
    </source>
</reference>
<dbReference type="EMBL" id="DVHU01000064">
    <property type="protein sequence ID" value="HIR93237.1"/>
    <property type="molecule type" value="Genomic_DNA"/>
</dbReference>
<sequence length="65" mass="7534">MLSVTRLLHHLSRIFRENSLSATSPGIIQIDRKRLRQLREKRIALGHKPDDHQEQGWGDMNMGGM</sequence>
<feature type="region of interest" description="Disordered" evidence="1">
    <location>
        <begin position="44"/>
        <end position="65"/>
    </location>
</feature>
<comment type="caution">
    <text evidence="2">The sequence shown here is derived from an EMBL/GenBank/DDBJ whole genome shotgun (WGS) entry which is preliminary data.</text>
</comment>
<evidence type="ECO:0000256" key="1">
    <source>
        <dbReference type="SAM" id="MobiDB-lite"/>
    </source>
</evidence>
<organism evidence="2 3">
    <name type="scientific">Candidatus Egerieimonas intestinavium</name>
    <dbReference type="NCBI Taxonomy" id="2840777"/>
    <lineage>
        <taxon>Bacteria</taxon>
        <taxon>Bacillati</taxon>
        <taxon>Bacillota</taxon>
        <taxon>Clostridia</taxon>
        <taxon>Lachnospirales</taxon>
        <taxon>Lachnospiraceae</taxon>
        <taxon>Lachnospiraceae incertae sedis</taxon>
        <taxon>Candidatus Egerieimonas</taxon>
    </lineage>
</organism>
<accession>A0A9D1JGG8</accession>
<protein>
    <submittedName>
        <fullName evidence="2">Uncharacterized protein</fullName>
    </submittedName>
</protein>
<reference evidence="2" key="2">
    <citation type="journal article" date="2021" name="PeerJ">
        <title>Extensive microbial diversity within the chicken gut microbiome revealed by metagenomics and culture.</title>
        <authorList>
            <person name="Gilroy R."/>
            <person name="Ravi A."/>
            <person name="Getino M."/>
            <person name="Pursley I."/>
            <person name="Horton D.L."/>
            <person name="Alikhan N.F."/>
            <person name="Baker D."/>
            <person name="Gharbi K."/>
            <person name="Hall N."/>
            <person name="Watson M."/>
            <person name="Adriaenssens E.M."/>
            <person name="Foster-Nyarko E."/>
            <person name="Jarju S."/>
            <person name="Secka A."/>
            <person name="Antonio M."/>
            <person name="Oren A."/>
            <person name="Chaudhuri R.R."/>
            <person name="La Ragione R."/>
            <person name="Hildebrand F."/>
            <person name="Pallen M.J."/>
        </authorList>
    </citation>
    <scope>NUCLEOTIDE SEQUENCE</scope>
    <source>
        <strain evidence="2">ChiSxjej1B13-7041</strain>
    </source>
</reference>
<dbReference type="Proteomes" id="UP000886841">
    <property type="component" value="Unassembled WGS sequence"/>
</dbReference>
<gene>
    <name evidence="2" type="ORF">IAB98_07465</name>
</gene>
<evidence type="ECO:0000313" key="2">
    <source>
        <dbReference type="EMBL" id="HIR93237.1"/>
    </source>
</evidence>
<dbReference type="AlphaFoldDB" id="A0A9D1JGG8"/>
<evidence type="ECO:0000313" key="3">
    <source>
        <dbReference type="Proteomes" id="UP000886841"/>
    </source>
</evidence>